<dbReference type="InterPro" id="IPR000595">
    <property type="entry name" value="cNMP-bd_dom"/>
</dbReference>
<dbReference type="Pfam" id="PF00027">
    <property type="entry name" value="cNMP_binding"/>
    <property type="match status" value="2"/>
</dbReference>
<dbReference type="GO" id="GO:0004622">
    <property type="term" value="F:phosphatidylcholine lysophospholipase activity"/>
    <property type="evidence" value="ECO:0007669"/>
    <property type="project" value="UniProtKB-ARBA"/>
</dbReference>
<keyword evidence="8" id="KW-0472">Membrane</keyword>
<evidence type="ECO:0000259" key="10">
    <source>
        <dbReference type="PROSITE" id="PS50042"/>
    </source>
</evidence>
<dbReference type="InterPro" id="IPR050301">
    <property type="entry name" value="NTE"/>
</dbReference>
<accession>A0A839IPZ1</accession>
<dbReference type="RefSeq" id="WP_182808784.1">
    <property type="nucleotide sequence ID" value="NZ_JACJFM010000011.1"/>
</dbReference>
<dbReference type="SUPFAM" id="SSF52151">
    <property type="entry name" value="FabD/lysophospholipase-like"/>
    <property type="match status" value="1"/>
</dbReference>
<evidence type="ECO:0000256" key="5">
    <source>
        <dbReference type="ARBA" id="ARBA00022963"/>
    </source>
</evidence>
<dbReference type="PANTHER" id="PTHR14226:SF29">
    <property type="entry name" value="NEUROPATHY TARGET ESTERASE SWS"/>
    <property type="match status" value="1"/>
</dbReference>
<evidence type="ECO:0000256" key="6">
    <source>
        <dbReference type="ARBA" id="ARBA00022989"/>
    </source>
</evidence>
<keyword evidence="7 9" id="KW-0443">Lipid metabolism</keyword>
<dbReference type="GO" id="GO:0016042">
    <property type="term" value="P:lipid catabolic process"/>
    <property type="evidence" value="ECO:0007669"/>
    <property type="project" value="UniProtKB-UniRule"/>
</dbReference>
<comment type="subcellular location">
    <subcellularLocation>
        <location evidence="1">Membrane</location>
    </subcellularLocation>
</comment>
<dbReference type="InterPro" id="IPR002641">
    <property type="entry name" value="PNPLA_dom"/>
</dbReference>
<evidence type="ECO:0000259" key="11">
    <source>
        <dbReference type="PROSITE" id="PS51635"/>
    </source>
</evidence>
<evidence type="ECO:0000313" key="13">
    <source>
        <dbReference type="Proteomes" id="UP000565262"/>
    </source>
</evidence>
<evidence type="ECO:0000256" key="1">
    <source>
        <dbReference type="ARBA" id="ARBA00004370"/>
    </source>
</evidence>
<keyword evidence="3" id="KW-0812">Transmembrane</keyword>
<dbReference type="InterPro" id="IPR014710">
    <property type="entry name" value="RmlC-like_jellyroll"/>
</dbReference>
<keyword evidence="4 9" id="KW-0378">Hydrolase</keyword>
<evidence type="ECO:0000256" key="8">
    <source>
        <dbReference type="ARBA" id="ARBA00023136"/>
    </source>
</evidence>
<dbReference type="PANTHER" id="PTHR14226">
    <property type="entry name" value="NEUROPATHY TARGET ESTERASE/SWISS CHEESE D.MELANOGASTER"/>
    <property type="match status" value="1"/>
</dbReference>
<dbReference type="Pfam" id="PF24179">
    <property type="entry name" value="NTE_Ploop"/>
    <property type="match status" value="1"/>
</dbReference>
<keyword evidence="13" id="KW-1185">Reference proteome</keyword>
<protein>
    <submittedName>
        <fullName evidence="12">Cyclic nucleotide-binding domain-containing protein</fullName>
    </submittedName>
</protein>
<evidence type="ECO:0000256" key="3">
    <source>
        <dbReference type="ARBA" id="ARBA00022692"/>
    </source>
</evidence>
<dbReference type="InterPro" id="IPR056556">
    <property type="entry name" value="NTE1_P-loop_dom"/>
</dbReference>
<dbReference type="Pfam" id="PF01734">
    <property type="entry name" value="Patatin"/>
    <property type="match status" value="1"/>
</dbReference>
<dbReference type="InterPro" id="IPR018490">
    <property type="entry name" value="cNMP-bd_dom_sf"/>
</dbReference>
<dbReference type="GO" id="GO:0016020">
    <property type="term" value="C:membrane"/>
    <property type="evidence" value="ECO:0007669"/>
    <property type="project" value="UniProtKB-SubCell"/>
</dbReference>
<dbReference type="PROSITE" id="PS51635">
    <property type="entry name" value="PNPLA"/>
    <property type="match status" value="1"/>
</dbReference>
<evidence type="ECO:0000256" key="4">
    <source>
        <dbReference type="ARBA" id="ARBA00022801"/>
    </source>
</evidence>
<dbReference type="PROSITE" id="PS50042">
    <property type="entry name" value="CNMP_BINDING_3"/>
    <property type="match status" value="2"/>
</dbReference>
<keyword evidence="6" id="KW-1133">Transmembrane helix</keyword>
<comment type="caution">
    <text evidence="12">The sequence shown here is derived from an EMBL/GenBank/DDBJ whole genome shotgun (WGS) entry which is preliminary data.</text>
</comment>
<feature type="domain" description="Cyclic nucleotide-binding" evidence="10">
    <location>
        <begin position="158"/>
        <end position="277"/>
    </location>
</feature>
<comment type="caution">
    <text evidence="9">Lacks conserved residue(s) required for the propagation of feature annotation.</text>
</comment>
<organism evidence="12 13">
    <name type="scientific">Oceanospirillum sediminis</name>
    <dbReference type="NCBI Taxonomy" id="2760088"/>
    <lineage>
        <taxon>Bacteria</taxon>
        <taxon>Pseudomonadati</taxon>
        <taxon>Pseudomonadota</taxon>
        <taxon>Gammaproteobacteria</taxon>
        <taxon>Oceanospirillales</taxon>
        <taxon>Oceanospirillaceae</taxon>
        <taxon>Oceanospirillum</taxon>
    </lineage>
</organism>
<feature type="short sequence motif" description="GXSXG" evidence="9">
    <location>
        <begin position="502"/>
        <end position="506"/>
    </location>
</feature>
<feature type="active site" description="Proton acceptor" evidence="9">
    <location>
        <position position="616"/>
    </location>
</feature>
<proteinExistence type="inferred from homology"/>
<sequence>MAFKHSNDPMAHEAIIALLTTLDVFQGLQDDQFRAIAQAIESSEFKAGSYIFDRQDIADSVFFLASGSVHIVPSSDNNTSVVSMCTPGDIIDLAVLGGQMTRTSAALVVSESHVYRLSRTAFKQLQTQYPDQFRNVISRLTKTIEIIHLKAALQESALFADLDESILDQLSHDMELKVVPSGVQLIRKGDPSDYIYFVVSGRFLAIDEINGTEIPLRDIDRGEVLGEIGVILETSRAVHVRAIRDSTVGRLSKAVFDQLFAQHPAAVHKATTKMIVDHLITPSRPHGTTIPRTITLSPITNAVPVQKIASMLQTALAHRGAVLTVNRQLIEEMGGISDQSANYSDEACKKSIVNALNDLERSHEHLILITDNTDTPWTQRCIRQADTILLLADATADPTMTTFEQQIRKIKSDNLIKPHLLLLQPPETTIAQNTAAWLTPRECIMHHHLRHNKQSDIKRLARFLTGEAIGLVLGAGGGRGMAHIGVFRAMRELNIPIDFIGGTSVGAFIACQIALGWSPDKILEQSKHITRSFAEIPTLPLVSLFSGRKACKVTEEAFGDVLIEDLSMKYFSVSCNISHAGMKIHNSGPVVEAVLASNAAPGIYPPYPHKEGLLVDGAALNSLPVDVMAKANPGGIVLAVNVNPKNDARDPIEYDGALSGWAVLFSRLNPFKKSINVPSMVEVLMRVSNVGGTLEQRKNQETYTDLYIEPPLSDFSIVDYKKIEQLDRVGYDYSKPLLETWKAESRIL</sequence>
<dbReference type="AlphaFoldDB" id="A0A839IPZ1"/>
<dbReference type="InterPro" id="IPR016035">
    <property type="entry name" value="Acyl_Trfase/lysoPLipase"/>
</dbReference>
<dbReference type="SMART" id="SM00100">
    <property type="entry name" value="cNMP"/>
    <property type="match status" value="2"/>
</dbReference>
<dbReference type="Gene3D" id="3.40.1090.10">
    <property type="entry name" value="Cytosolic phospholipase A2 catalytic domain"/>
    <property type="match status" value="2"/>
</dbReference>
<keyword evidence="5 9" id="KW-0442">Lipid degradation</keyword>
<comment type="similarity">
    <text evidence="2">Belongs to the NTE family.</text>
</comment>
<gene>
    <name evidence="12" type="ORF">H4O21_10300</name>
</gene>
<feature type="active site" description="Nucleophile" evidence="9">
    <location>
        <position position="504"/>
    </location>
</feature>
<feature type="domain" description="Cyclic nucleotide-binding" evidence="10">
    <location>
        <begin position="24"/>
        <end position="143"/>
    </location>
</feature>
<feature type="domain" description="PNPLA" evidence="11">
    <location>
        <begin position="471"/>
        <end position="629"/>
    </location>
</feature>
<dbReference type="Proteomes" id="UP000565262">
    <property type="component" value="Unassembled WGS sequence"/>
</dbReference>
<evidence type="ECO:0000313" key="12">
    <source>
        <dbReference type="EMBL" id="MBB1487001.1"/>
    </source>
</evidence>
<dbReference type="EMBL" id="JACJFM010000011">
    <property type="protein sequence ID" value="MBB1487001.1"/>
    <property type="molecule type" value="Genomic_DNA"/>
</dbReference>
<evidence type="ECO:0000256" key="9">
    <source>
        <dbReference type="PROSITE-ProRule" id="PRU01161"/>
    </source>
</evidence>
<evidence type="ECO:0000256" key="2">
    <source>
        <dbReference type="ARBA" id="ARBA00006636"/>
    </source>
</evidence>
<dbReference type="Gene3D" id="2.60.120.10">
    <property type="entry name" value="Jelly Rolls"/>
    <property type="match status" value="2"/>
</dbReference>
<dbReference type="CDD" id="cd00038">
    <property type="entry name" value="CAP_ED"/>
    <property type="match status" value="2"/>
</dbReference>
<feature type="short sequence motif" description="DGA/G" evidence="9">
    <location>
        <begin position="616"/>
        <end position="618"/>
    </location>
</feature>
<dbReference type="SUPFAM" id="SSF51206">
    <property type="entry name" value="cAMP-binding domain-like"/>
    <property type="match status" value="2"/>
</dbReference>
<reference evidence="12 13" key="1">
    <citation type="submission" date="2020-08" db="EMBL/GenBank/DDBJ databases">
        <title>Oceanospirillum sp. nov. isolated from marine sediment.</title>
        <authorList>
            <person name="Ji X."/>
        </authorList>
    </citation>
    <scope>NUCLEOTIDE SEQUENCE [LARGE SCALE GENOMIC DNA]</scope>
    <source>
        <strain evidence="12 13">D5</strain>
    </source>
</reference>
<evidence type="ECO:0000256" key="7">
    <source>
        <dbReference type="ARBA" id="ARBA00023098"/>
    </source>
</evidence>
<name>A0A839IPZ1_9GAMM</name>